<organism evidence="2 3">
    <name type="scientific">Scytonema hofmannii FACHB-248</name>
    <dbReference type="NCBI Taxonomy" id="1842502"/>
    <lineage>
        <taxon>Bacteria</taxon>
        <taxon>Bacillati</taxon>
        <taxon>Cyanobacteriota</taxon>
        <taxon>Cyanophyceae</taxon>
        <taxon>Nostocales</taxon>
        <taxon>Scytonemataceae</taxon>
        <taxon>Scytonema</taxon>
    </lineage>
</organism>
<reference evidence="2 3" key="1">
    <citation type="journal article" date="2020" name="ISME J.">
        <title>Comparative genomics reveals insights into cyanobacterial evolution and habitat adaptation.</title>
        <authorList>
            <person name="Chen M.Y."/>
            <person name="Teng W.K."/>
            <person name="Zhao L."/>
            <person name="Hu C.X."/>
            <person name="Zhou Y.K."/>
            <person name="Han B.P."/>
            <person name="Song L.R."/>
            <person name="Shu W.S."/>
        </authorList>
    </citation>
    <scope>NUCLEOTIDE SEQUENCE [LARGE SCALE GENOMIC DNA]</scope>
    <source>
        <strain evidence="2 3">FACHB-248</strain>
    </source>
</reference>
<evidence type="ECO:0008006" key="4">
    <source>
        <dbReference type="Google" id="ProtNLM"/>
    </source>
</evidence>
<evidence type="ECO:0000313" key="3">
    <source>
        <dbReference type="Proteomes" id="UP000660380"/>
    </source>
</evidence>
<protein>
    <recommendedName>
        <fullName evidence="4">Periplasmic heavy metal sensor</fullName>
    </recommendedName>
</protein>
<evidence type="ECO:0000313" key="2">
    <source>
        <dbReference type="EMBL" id="MBD2606038.1"/>
    </source>
</evidence>
<keyword evidence="1" id="KW-0732">Signal</keyword>
<dbReference type="Proteomes" id="UP000660380">
    <property type="component" value="Unassembled WGS sequence"/>
</dbReference>
<accession>A0ABR8GSD3</accession>
<comment type="caution">
    <text evidence="2">The sequence shown here is derived from an EMBL/GenBank/DDBJ whole genome shotgun (WGS) entry which is preliminary data.</text>
</comment>
<evidence type="ECO:0000256" key="1">
    <source>
        <dbReference type="SAM" id="SignalP"/>
    </source>
</evidence>
<feature type="chain" id="PRO_5046736423" description="Periplasmic heavy metal sensor" evidence="1">
    <location>
        <begin position="30"/>
        <end position="133"/>
    </location>
</feature>
<name>A0ABR8GSD3_9CYAN</name>
<gene>
    <name evidence="2" type="ORF">H6G81_16270</name>
</gene>
<proteinExistence type="predicted"/>
<feature type="signal peptide" evidence="1">
    <location>
        <begin position="1"/>
        <end position="29"/>
    </location>
</feature>
<dbReference type="EMBL" id="JACJTA010000033">
    <property type="protein sequence ID" value="MBD2606038.1"/>
    <property type="molecule type" value="Genomic_DNA"/>
</dbReference>
<keyword evidence="3" id="KW-1185">Reference proteome</keyword>
<sequence>MGVRFERKLHTALISILAAVFLLPFIASAAPAKVDFSKSAIVSQVPNSSFQINLTPQQRQQLQAVRQRRNRDIQAMLDSSQRVKLAKNLHAGNSLNQALESLDLQADQQEMLKAIVKISNLKMKAISGRFLHN</sequence>